<dbReference type="InterPro" id="IPR025828">
    <property type="entry name" value="Put_sensor_dom"/>
</dbReference>
<evidence type="ECO:0000256" key="6">
    <source>
        <dbReference type="ARBA" id="ARBA00022777"/>
    </source>
</evidence>
<dbReference type="Gene3D" id="1.20.5.1930">
    <property type="match status" value="1"/>
</dbReference>
<feature type="transmembrane region" description="Helical" evidence="9">
    <location>
        <begin position="134"/>
        <end position="164"/>
    </location>
</feature>
<keyword evidence="6 11" id="KW-0418">Kinase</keyword>
<dbReference type="GO" id="GO:0046983">
    <property type="term" value="F:protein dimerization activity"/>
    <property type="evidence" value="ECO:0007669"/>
    <property type="project" value="InterPro"/>
</dbReference>
<evidence type="ECO:0000313" key="11">
    <source>
        <dbReference type="EMBL" id="QAY60320.1"/>
    </source>
</evidence>
<keyword evidence="4" id="KW-0808">Transferase</keyword>
<dbReference type="AlphaFoldDB" id="A0A4P6EDH9"/>
<keyword evidence="3" id="KW-0597">Phosphoprotein</keyword>
<dbReference type="GO" id="GO:0005524">
    <property type="term" value="F:ATP binding"/>
    <property type="evidence" value="ECO:0007669"/>
    <property type="project" value="UniProtKB-KW"/>
</dbReference>
<dbReference type="SMART" id="SM00387">
    <property type="entry name" value="HATPase_c"/>
    <property type="match status" value="1"/>
</dbReference>
<dbReference type="CDD" id="cd16917">
    <property type="entry name" value="HATPase_UhpB-NarQ-NarX-like"/>
    <property type="match status" value="1"/>
</dbReference>
<comment type="catalytic activity">
    <reaction evidence="1">
        <text>ATP + protein L-histidine = ADP + protein N-phospho-L-histidine.</text>
        <dbReference type="EC" id="2.7.13.3"/>
    </reaction>
</comment>
<dbReference type="GO" id="GO:0000155">
    <property type="term" value="F:phosphorelay sensor kinase activity"/>
    <property type="evidence" value="ECO:0007669"/>
    <property type="project" value="InterPro"/>
</dbReference>
<dbReference type="Gene3D" id="3.30.565.10">
    <property type="entry name" value="Histidine kinase-like ATPase, C-terminal domain"/>
    <property type="match status" value="1"/>
</dbReference>
<keyword evidence="9" id="KW-0472">Membrane</keyword>
<dbReference type="InterPro" id="IPR036890">
    <property type="entry name" value="HATPase_C_sf"/>
</dbReference>
<dbReference type="Pfam" id="PF07730">
    <property type="entry name" value="HisKA_3"/>
    <property type="match status" value="1"/>
</dbReference>
<dbReference type="InterPro" id="IPR003594">
    <property type="entry name" value="HATPase_dom"/>
</dbReference>
<keyword evidence="5" id="KW-0547">Nucleotide-binding</keyword>
<dbReference type="InterPro" id="IPR050482">
    <property type="entry name" value="Sensor_HK_TwoCompSys"/>
</dbReference>
<dbReference type="Pfam" id="PF02518">
    <property type="entry name" value="HATPase_c"/>
    <property type="match status" value="1"/>
</dbReference>
<keyword evidence="8" id="KW-0902">Two-component regulatory system</keyword>
<evidence type="ECO:0000256" key="3">
    <source>
        <dbReference type="ARBA" id="ARBA00022553"/>
    </source>
</evidence>
<evidence type="ECO:0000256" key="5">
    <source>
        <dbReference type="ARBA" id="ARBA00022741"/>
    </source>
</evidence>
<keyword evidence="12" id="KW-1185">Reference proteome</keyword>
<evidence type="ECO:0000256" key="7">
    <source>
        <dbReference type="ARBA" id="ARBA00022840"/>
    </source>
</evidence>
<dbReference type="Pfam" id="PF13796">
    <property type="entry name" value="Sensor"/>
    <property type="match status" value="1"/>
</dbReference>
<gene>
    <name evidence="11" type="ORF">ET475_10205</name>
</gene>
<keyword evidence="9" id="KW-0812">Transmembrane</keyword>
<evidence type="ECO:0000256" key="9">
    <source>
        <dbReference type="SAM" id="Phobius"/>
    </source>
</evidence>
<dbReference type="KEGG" id="mprt:ET475_10205"/>
<dbReference type="InterPro" id="IPR011712">
    <property type="entry name" value="Sig_transdc_His_kin_sub3_dim/P"/>
</dbReference>
<accession>A0A4P6EDH9</accession>
<organism evidence="11 12">
    <name type="scientific">Microbacterium protaetiae</name>
    <dbReference type="NCBI Taxonomy" id="2509458"/>
    <lineage>
        <taxon>Bacteria</taxon>
        <taxon>Bacillati</taxon>
        <taxon>Actinomycetota</taxon>
        <taxon>Actinomycetes</taxon>
        <taxon>Micrococcales</taxon>
        <taxon>Microbacteriaceae</taxon>
        <taxon>Microbacterium</taxon>
    </lineage>
</organism>
<dbReference type="SUPFAM" id="SSF55874">
    <property type="entry name" value="ATPase domain of HSP90 chaperone/DNA topoisomerase II/histidine kinase"/>
    <property type="match status" value="1"/>
</dbReference>
<keyword evidence="9" id="KW-1133">Transmembrane helix</keyword>
<reference evidence="11 12" key="1">
    <citation type="submission" date="2019-01" db="EMBL/GenBank/DDBJ databases">
        <title>Genome sequencing of strain DFW100M-13.</title>
        <authorList>
            <person name="Heo J."/>
            <person name="Kim S.-J."/>
            <person name="Kim J.-S."/>
            <person name="Hong S.-B."/>
            <person name="Kwon S.-W."/>
        </authorList>
    </citation>
    <scope>NUCLEOTIDE SEQUENCE [LARGE SCALE GENOMIC DNA]</scope>
    <source>
        <strain evidence="11 12">DFW100M-13</strain>
    </source>
</reference>
<dbReference type="EMBL" id="CP035494">
    <property type="protein sequence ID" value="QAY60320.1"/>
    <property type="molecule type" value="Genomic_DNA"/>
</dbReference>
<feature type="domain" description="Histidine kinase/HSP90-like ATPase" evidence="10">
    <location>
        <begin position="364"/>
        <end position="460"/>
    </location>
</feature>
<evidence type="ECO:0000259" key="10">
    <source>
        <dbReference type="SMART" id="SM00387"/>
    </source>
</evidence>
<dbReference type="OrthoDB" id="5242012at2"/>
<evidence type="ECO:0000313" key="12">
    <source>
        <dbReference type="Proteomes" id="UP000293995"/>
    </source>
</evidence>
<proteinExistence type="predicted"/>
<feature type="transmembrane region" description="Helical" evidence="9">
    <location>
        <begin position="37"/>
        <end position="59"/>
    </location>
</feature>
<dbReference type="Proteomes" id="UP000293995">
    <property type="component" value="Chromosome"/>
</dbReference>
<evidence type="ECO:0000256" key="8">
    <source>
        <dbReference type="ARBA" id="ARBA00023012"/>
    </source>
</evidence>
<protein>
    <recommendedName>
        <fullName evidence="2">histidine kinase</fullName>
        <ecNumber evidence="2">2.7.13.3</ecNumber>
    </recommendedName>
</protein>
<evidence type="ECO:0000256" key="4">
    <source>
        <dbReference type="ARBA" id="ARBA00022679"/>
    </source>
</evidence>
<dbReference type="EC" id="2.7.13.3" evidence="2"/>
<dbReference type="GO" id="GO:0016020">
    <property type="term" value="C:membrane"/>
    <property type="evidence" value="ECO:0007669"/>
    <property type="project" value="InterPro"/>
</dbReference>
<dbReference type="PANTHER" id="PTHR24421">
    <property type="entry name" value="NITRATE/NITRITE SENSOR PROTEIN NARX-RELATED"/>
    <property type="match status" value="1"/>
</dbReference>
<name>A0A4P6EDH9_9MICO</name>
<dbReference type="RefSeq" id="WP_129389477.1">
    <property type="nucleotide sequence ID" value="NZ_CP035494.1"/>
</dbReference>
<sequence>MTLSDTAPARSATLERVRDSSRGTRYGRLWRRVPAELGFLLLGLPIAVAGFGATLALFVAGIGTLVTFFIGLFVLTAALYVSRAFGTSELVRLQWAGQPAITRPEWTPARPGFFGGVRSSLTNGHAWLYLLHTVLVNFVVSMITWVISVVWVAVGLGGVTYWFWSRFLPDRTDDSWYFSQSVLWLFGRESDAAGYIALDPLFYLAAGLIMLATLPLITRGLTLAHQGIAAAMLGAFASDALRRQVSDLNESRGAAIAAEGHALRRLERDIHDGPQQHLVRMQMDLASADRQLANDPEKTRTLIAEAMQQSRDALDELRALSRGFAPPILMDRGLVAALESAADRCVVRTRVVAELPPSIALPQEIERNAYFVASEALTNAAKHSGASEIEVRVAVSPRPGGDGSWLDVTVTDDGRGGATLRAGHGLVGLDERVRGAGGMLAVDSPRGGPTMVSARLPLSSVPVP</sequence>
<feature type="transmembrane region" description="Helical" evidence="9">
    <location>
        <begin position="65"/>
        <end position="82"/>
    </location>
</feature>
<feature type="transmembrane region" description="Helical" evidence="9">
    <location>
        <begin position="192"/>
        <end position="217"/>
    </location>
</feature>
<evidence type="ECO:0000256" key="1">
    <source>
        <dbReference type="ARBA" id="ARBA00000085"/>
    </source>
</evidence>
<evidence type="ECO:0000256" key="2">
    <source>
        <dbReference type="ARBA" id="ARBA00012438"/>
    </source>
</evidence>
<keyword evidence="7" id="KW-0067">ATP-binding</keyword>
<dbReference type="PANTHER" id="PTHR24421:SF10">
    <property type="entry name" value="NITRATE_NITRITE SENSOR PROTEIN NARQ"/>
    <property type="match status" value="1"/>
</dbReference>